<dbReference type="PROSITE" id="PS50600">
    <property type="entry name" value="ULP_PROTEASE"/>
    <property type="match status" value="1"/>
</dbReference>
<dbReference type="GO" id="GO:0006508">
    <property type="term" value="P:proteolysis"/>
    <property type="evidence" value="ECO:0007669"/>
    <property type="project" value="UniProtKB-KW"/>
</dbReference>
<comment type="caution">
    <text evidence="5">The sequence shown here is derived from an EMBL/GenBank/DDBJ whole genome shotgun (WGS) entry which is preliminary data.</text>
</comment>
<dbReference type="AlphaFoldDB" id="A0AAU9LYS9"/>
<keyword evidence="2" id="KW-0645">Protease</keyword>
<evidence type="ECO:0000313" key="5">
    <source>
        <dbReference type="EMBL" id="CAH1414840.1"/>
    </source>
</evidence>
<organism evidence="5 6">
    <name type="scientific">Lactuca virosa</name>
    <dbReference type="NCBI Taxonomy" id="75947"/>
    <lineage>
        <taxon>Eukaryota</taxon>
        <taxon>Viridiplantae</taxon>
        <taxon>Streptophyta</taxon>
        <taxon>Embryophyta</taxon>
        <taxon>Tracheophyta</taxon>
        <taxon>Spermatophyta</taxon>
        <taxon>Magnoliopsida</taxon>
        <taxon>eudicotyledons</taxon>
        <taxon>Gunneridae</taxon>
        <taxon>Pentapetalae</taxon>
        <taxon>asterids</taxon>
        <taxon>campanulids</taxon>
        <taxon>Asterales</taxon>
        <taxon>Asteraceae</taxon>
        <taxon>Cichorioideae</taxon>
        <taxon>Cichorieae</taxon>
        <taxon>Lactucinae</taxon>
        <taxon>Lactuca</taxon>
    </lineage>
</organism>
<evidence type="ECO:0000259" key="4">
    <source>
        <dbReference type="PROSITE" id="PS50600"/>
    </source>
</evidence>
<evidence type="ECO:0000256" key="1">
    <source>
        <dbReference type="ARBA" id="ARBA00005234"/>
    </source>
</evidence>
<reference evidence="5 6" key="1">
    <citation type="submission" date="2022-01" db="EMBL/GenBank/DDBJ databases">
        <authorList>
            <person name="Xiong W."/>
            <person name="Schranz E."/>
        </authorList>
    </citation>
    <scope>NUCLEOTIDE SEQUENCE [LARGE SCALE GENOMIC DNA]</scope>
</reference>
<dbReference type="GO" id="GO:0008234">
    <property type="term" value="F:cysteine-type peptidase activity"/>
    <property type="evidence" value="ECO:0007669"/>
    <property type="project" value="InterPro"/>
</dbReference>
<dbReference type="EMBL" id="CAKMRJ010000001">
    <property type="protein sequence ID" value="CAH1414840.1"/>
    <property type="molecule type" value="Genomic_DNA"/>
</dbReference>
<proteinExistence type="inferred from homology"/>
<evidence type="ECO:0000256" key="3">
    <source>
        <dbReference type="ARBA" id="ARBA00022801"/>
    </source>
</evidence>
<keyword evidence="3" id="KW-0378">Hydrolase</keyword>
<gene>
    <name evidence="5" type="ORF">LVIROSA_LOCUS2731</name>
</gene>
<dbReference type="PANTHER" id="PTHR33018:SF31">
    <property type="entry name" value="TRANSPOSASE, PTTA_EN_SPM, PLANT"/>
    <property type="match status" value="1"/>
</dbReference>
<evidence type="ECO:0000256" key="2">
    <source>
        <dbReference type="ARBA" id="ARBA00022670"/>
    </source>
</evidence>
<accession>A0AAU9LYS9</accession>
<dbReference type="InterPro" id="IPR038765">
    <property type="entry name" value="Papain-like_cys_pep_sf"/>
</dbReference>
<feature type="domain" description="Ubiquitin-like protease family profile" evidence="4">
    <location>
        <begin position="35"/>
        <end position="221"/>
    </location>
</feature>
<name>A0AAU9LYS9_9ASTR</name>
<sequence length="263" mass="30240">MVDEQKEPCDVEEVDDMEEGNGIEKKIKKKEKQNVTLQRRWTRAQMKTRIRIEKSSILKMTAMMADGQVTKCLYDNRVLFNKMKNGSPEKDHGICFVNPTLISPSTRKGKSKNIDDASRGLADRLSKRKGNDIIFMPYNPGRHWVLGVLDMKSDNCYYLDSLSSSNFNMQLKQIVDSAMVLYATQSGSNKRVKLNWVNVTCPVQPGATECGYYMLRFMKEIVEEGIEVLVKDNIGDGKVEYTTDDIDEIREEWSEFITGFIYR</sequence>
<keyword evidence="6" id="KW-1185">Reference proteome</keyword>
<evidence type="ECO:0000313" key="6">
    <source>
        <dbReference type="Proteomes" id="UP001157418"/>
    </source>
</evidence>
<dbReference type="InterPro" id="IPR003653">
    <property type="entry name" value="Peptidase_C48_C"/>
</dbReference>
<dbReference type="Gene3D" id="3.40.395.10">
    <property type="entry name" value="Adenoviral Proteinase, Chain A"/>
    <property type="match status" value="1"/>
</dbReference>
<protein>
    <recommendedName>
        <fullName evidence="4">Ubiquitin-like protease family profile domain-containing protein</fullName>
    </recommendedName>
</protein>
<comment type="similarity">
    <text evidence="1">Belongs to the peptidase C48 family.</text>
</comment>
<dbReference type="Pfam" id="PF02902">
    <property type="entry name" value="Peptidase_C48"/>
    <property type="match status" value="1"/>
</dbReference>
<dbReference type="SUPFAM" id="SSF54001">
    <property type="entry name" value="Cysteine proteinases"/>
    <property type="match status" value="1"/>
</dbReference>
<dbReference type="Proteomes" id="UP001157418">
    <property type="component" value="Unassembled WGS sequence"/>
</dbReference>
<dbReference type="PANTHER" id="PTHR33018">
    <property type="entry name" value="OS10G0338966 PROTEIN-RELATED"/>
    <property type="match status" value="1"/>
</dbReference>